<keyword evidence="2" id="KW-0378">Hydrolase</keyword>
<evidence type="ECO:0000313" key="2">
    <source>
        <dbReference type="EMBL" id="MDR6103747.1"/>
    </source>
</evidence>
<protein>
    <submittedName>
        <fullName evidence="2">Metal-dependent hydrolase</fullName>
    </submittedName>
</protein>
<evidence type="ECO:0000259" key="1">
    <source>
        <dbReference type="Pfam" id="PF01863"/>
    </source>
</evidence>
<dbReference type="PANTHER" id="PTHR30399:SF1">
    <property type="entry name" value="UTP PYROPHOSPHATASE"/>
    <property type="match status" value="1"/>
</dbReference>
<accession>A0AAJ2BF03</accession>
<dbReference type="Gene3D" id="3.30.2010.10">
    <property type="entry name" value="Metalloproteases ('zincins'), catalytic domain"/>
    <property type="match status" value="1"/>
</dbReference>
<reference evidence="2" key="1">
    <citation type="submission" date="2023-08" db="EMBL/GenBank/DDBJ databases">
        <title>Functional and genomic diversity of the sorghum phyllosphere microbiome.</title>
        <authorList>
            <person name="Shade A."/>
        </authorList>
    </citation>
    <scope>NUCLEOTIDE SEQUENCE</scope>
    <source>
        <strain evidence="2">SORGH_AS_0974</strain>
    </source>
</reference>
<dbReference type="AlphaFoldDB" id="A0AAJ2BF03"/>
<proteinExistence type="predicted"/>
<comment type="caution">
    <text evidence="2">The sequence shown here is derived from an EMBL/GenBank/DDBJ whole genome shotgun (WGS) entry which is preliminary data.</text>
</comment>
<name>A0AAJ2BF03_9HYPH</name>
<evidence type="ECO:0000313" key="3">
    <source>
        <dbReference type="Proteomes" id="UP001255601"/>
    </source>
</evidence>
<dbReference type="CDD" id="cd07344">
    <property type="entry name" value="M48_yhfN_like"/>
    <property type="match status" value="1"/>
</dbReference>
<dbReference type="InterPro" id="IPR002725">
    <property type="entry name" value="YgjP-like_metallopeptidase"/>
</dbReference>
<dbReference type="Pfam" id="PF01863">
    <property type="entry name" value="YgjP-like"/>
    <property type="match status" value="1"/>
</dbReference>
<dbReference type="EMBL" id="JAVIZC010000003">
    <property type="protein sequence ID" value="MDR6103747.1"/>
    <property type="molecule type" value="Genomic_DNA"/>
</dbReference>
<gene>
    <name evidence="2" type="ORF">QE369_003944</name>
</gene>
<dbReference type="Proteomes" id="UP001255601">
    <property type="component" value="Unassembled WGS sequence"/>
</dbReference>
<organism evidence="2 3">
    <name type="scientific">Agrobacterium larrymoorei</name>
    <dbReference type="NCBI Taxonomy" id="160699"/>
    <lineage>
        <taxon>Bacteria</taxon>
        <taxon>Pseudomonadati</taxon>
        <taxon>Pseudomonadota</taxon>
        <taxon>Alphaproteobacteria</taxon>
        <taxon>Hyphomicrobiales</taxon>
        <taxon>Rhizobiaceae</taxon>
        <taxon>Rhizobium/Agrobacterium group</taxon>
        <taxon>Agrobacterium</taxon>
    </lineage>
</organism>
<feature type="domain" description="YgjP-like metallopeptidase" evidence="1">
    <location>
        <begin position="55"/>
        <end position="257"/>
    </location>
</feature>
<dbReference type="PANTHER" id="PTHR30399">
    <property type="entry name" value="UNCHARACTERIZED PROTEIN YGJP"/>
    <property type="match status" value="1"/>
</dbReference>
<sequence length="267" mass="29826">MAFTGGKRYDGVMFSLLRKSSKSTSSRKPVFTQRTVDVGGRNVPITIKENQRATRITLRIEPGGKALTLTIPYGLHHAQVDMFLDRHQGWLETKFSKFSAPTGMSDGATISIRGTPHTIRHTGSMRGITQIAQDEDGQPLLRVSGLPEHTGRRVATFLKKEARADLERLVAIHAEAVGRPVRSISMKDTRSRWGSCSHEGNLSFSWRIVMAPESVIDYLAAHEVAHLKEMNHGPKFWALCKKLCPEMEKAKAWLKQNGSQLHAIDFD</sequence>
<dbReference type="InterPro" id="IPR053136">
    <property type="entry name" value="UTP_pyrophosphatase-like"/>
</dbReference>
<dbReference type="GO" id="GO:0016787">
    <property type="term" value="F:hydrolase activity"/>
    <property type="evidence" value="ECO:0007669"/>
    <property type="project" value="UniProtKB-KW"/>
</dbReference>